<organism evidence="2 3">
    <name type="scientific">Symbiochloris irregularis</name>
    <dbReference type="NCBI Taxonomy" id="706552"/>
    <lineage>
        <taxon>Eukaryota</taxon>
        <taxon>Viridiplantae</taxon>
        <taxon>Chlorophyta</taxon>
        <taxon>core chlorophytes</taxon>
        <taxon>Trebouxiophyceae</taxon>
        <taxon>Trebouxiales</taxon>
        <taxon>Trebouxiaceae</taxon>
        <taxon>Symbiochloris</taxon>
    </lineage>
</organism>
<evidence type="ECO:0000259" key="1">
    <source>
        <dbReference type="Pfam" id="PF13456"/>
    </source>
</evidence>
<dbReference type="InterPro" id="IPR002156">
    <property type="entry name" value="RNaseH_domain"/>
</dbReference>
<evidence type="ECO:0000313" key="3">
    <source>
        <dbReference type="Proteomes" id="UP001465755"/>
    </source>
</evidence>
<reference evidence="2 3" key="1">
    <citation type="journal article" date="2024" name="Nat. Commun.">
        <title>Phylogenomics reveals the evolutionary origins of lichenization in chlorophyte algae.</title>
        <authorList>
            <person name="Puginier C."/>
            <person name="Libourel C."/>
            <person name="Otte J."/>
            <person name="Skaloud P."/>
            <person name="Haon M."/>
            <person name="Grisel S."/>
            <person name="Petersen M."/>
            <person name="Berrin J.G."/>
            <person name="Delaux P.M."/>
            <person name="Dal Grande F."/>
            <person name="Keller J."/>
        </authorList>
    </citation>
    <scope>NUCLEOTIDE SEQUENCE [LARGE SCALE GENOMIC DNA]</scope>
    <source>
        <strain evidence="2 3">SAG 2036</strain>
    </source>
</reference>
<dbReference type="Proteomes" id="UP001465755">
    <property type="component" value="Unassembled WGS sequence"/>
</dbReference>
<feature type="domain" description="RNase H type-1" evidence="1">
    <location>
        <begin position="7"/>
        <end position="89"/>
    </location>
</feature>
<dbReference type="EMBL" id="JALJOQ010000017">
    <property type="protein sequence ID" value="KAK9809700.1"/>
    <property type="molecule type" value="Genomic_DNA"/>
</dbReference>
<dbReference type="Pfam" id="PF13456">
    <property type="entry name" value="RVT_3"/>
    <property type="match status" value="1"/>
</dbReference>
<dbReference type="Gene3D" id="3.30.420.10">
    <property type="entry name" value="Ribonuclease H-like superfamily/Ribonuclease H"/>
    <property type="match status" value="1"/>
</dbReference>
<accession>A0AAW1PIM9</accession>
<dbReference type="InterPro" id="IPR012337">
    <property type="entry name" value="RNaseH-like_sf"/>
</dbReference>
<dbReference type="AlphaFoldDB" id="A0AAW1PIM9"/>
<sequence length="89" mass="10066">MQKGELCYHVNRHLTSNQAEYAALILGLEACLDAGVTDIKVYGDNDMVAKQVAGDIQPPLNDSRLMPLHSRARSAIVRFGKWQIHWFDR</sequence>
<dbReference type="GO" id="GO:0003676">
    <property type="term" value="F:nucleic acid binding"/>
    <property type="evidence" value="ECO:0007669"/>
    <property type="project" value="InterPro"/>
</dbReference>
<name>A0AAW1PIM9_9CHLO</name>
<keyword evidence="3" id="KW-1185">Reference proteome</keyword>
<dbReference type="InterPro" id="IPR036397">
    <property type="entry name" value="RNaseH_sf"/>
</dbReference>
<gene>
    <name evidence="2" type="ORF">WJX73_006882</name>
</gene>
<comment type="caution">
    <text evidence="2">The sequence shown here is derived from an EMBL/GenBank/DDBJ whole genome shotgun (WGS) entry which is preliminary data.</text>
</comment>
<dbReference type="SUPFAM" id="SSF53098">
    <property type="entry name" value="Ribonuclease H-like"/>
    <property type="match status" value="1"/>
</dbReference>
<evidence type="ECO:0000313" key="2">
    <source>
        <dbReference type="EMBL" id="KAK9809700.1"/>
    </source>
</evidence>
<protein>
    <recommendedName>
        <fullName evidence="1">RNase H type-1 domain-containing protein</fullName>
    </recommendedName>
</protein>
<dbReference type="GO" id="GO:0004523">
    <property type="term" value="F:RNA-DNA hybrid ribonuclease activity"/>
    <property type="evidence" value="ECO:0007669"/>
    <property type="project" value="InterPro"/>
</dbReference>
<proteinExistence type="predicted"/>